<dbReference type="FunFam" id="3.30.870.10:FF:000014">
    <property type="entry name" value="Cardiolipin synthase"/>
    <property type="match status" value="1"/>
</dbReference>
<dbReference type="Proteomes" id="UP000240418">
    <property type="component" value="Unassembled WGS sequence"/>
</dbReference>
<dbReference type="GO" id="GO:0032049">
    <property type="term" value="P:cardiolipin biosynthetic process"/>
    <property type="evidence" value="ECO:0007669"/>
    <property type="project" value="UniProtKB-UniRule"/>
</dbReference>
<evidence type="ECO:0000256" key="4">
    <source>
        <dbReference type="ARBA" id="ARBA00022475"/>
    </source>
</evidence>
<evidence type="ECO:0000256" key="6">
    <source>
        <dbReference type="ARBA" id="ARBA00022525"/>
    </source>
</evidence>
<dbReference type="EMBL" id="PYGJ01000015">
    <property type="protein sequence ID" value="PSL17721.1"/>
    <property type="molecule type" value="Genomic_DNA"/>
</dbReference>
<evidence type="ECO:0000256" key="1">
    <source>
        <dbReference type="ARBA" id="ARBA00003145"/>
    </source>
</evidence>
<dbReference type="EC" id="2.7.8.-" evidence="15"/>
<keyword evidence="6" id="KW-0964">Secreted</keyword>
<keyword evidence="14" id="KW-1208">Phospholipid metabolism</keyword>
<dbReference type="InterPro" id="IPR001736">
    <property type="entry name" value="PLipase_D/transphosphatidylase"/>
</dbReference>
<comment type="caution">
    <text evidence="18">The sequence shown here is derived from an EMBL/GenBank/DDBJ whole genome shotgun (WGS) entry which is preliminary data.</text>
</comment>
<comment type="subcellular location">
    <subcellularLocation>
        <location evidence="3">Cell membrane</location>
        <topology evidence="3">Multi-pass membrane protein</topology>
    </subcellularLocation>
    <subcellularLocation>
        <location evidence="2">Secreted</location>
    </subcellularLocation>
</comment>
<dbReference type="InterPro" id="IPR022924">
    <property type="entry name" value="Cardiolipin_synthase"/>
</dbReference>
<dbReference type="AlphaFoldDB" id="A0A2P8F7M5"/>
<evidence type="ECO:0000256" key="15">
    <source>
        <dbReference type="NCBIfam" id="TIGR04265"/>
    </source>
</evidence>
<dbReference type="PANTHER" id="PTHR21248">
    <property type="entry name" value="CARDIOLIPIN SYNTHASE"/>
    <property type="match status" value="1"/>
</dbReference>
<keyword evidence="12 16" id="KW-0472">Membrane</keyword>
<keyword evidence="7" id="KW-0808">Transferase</keyword>
<keyword evidence="10 16" id="KW-1133">Transmembrane helix</keyword>
<accession>A0A2P8F7M5</accession>
<name>A0A2P8F7M5_9RHOB</name>
<evidence type="ECO:0000256" key="2">
    <source>
        <dbReference type="ARBA" id="ARBA00004613"/>
    </source>
</evidence>
<feature type="domain" description="PLD phosphodiesterase" evidence="17">
    <location>
        <begin position="207"/>
        <end position="234"/>
    </location>
</feature>
<feature type="domain" description="PLD phosphodiesterase" evidence="17">
    <location>
        <begin position="383"/>
        <end position="410"/>
    </location>
</feature>
<dbReference type="OrthoDB" id="9762009at2"/>
<evidence type="ECO:0000256" key="3">
    <source>
        <dbReference type="ARBA" id="ARBA00004651"/>
    </source>
</evidence>
<evidence type="ECO:0000256" key="7">
    <source>
        <dbReference type="ARBA" id="ARBA00022679"/>
    </source>
</evidence>
<dbReference type="NCBIfam" id="TIGR04265">
    <property type="entry name" value="bac_cardiolipin"/>
    <property type="match status" value="1"/>
</dbReference>
<evidence type="ECO:0000256" key="12">
    <source>
        <dbReference type="ARBA" id="ARBA00023136"/>
    </source>
</evidence>
<dbReference type="SMART" id="SM00155">
    <property type="entry name" value="PLDc"/>
    <property type="match status" value="2"/>
</dbReference>
<dbReference type="GO" id="GO:0005576">
    <property type="term" value="C:extracellular region"/>
    <property type="evidence" value="ECO:0007669"/>
    <property type="project" value="UniProtKB-SubCell"/>
</dbReference>
<reference evidence="18 19" key="1">
    <citation type="submission" date="2018-03" db="EMBL/GenBank/DDBJ databases">
        <title>Genomic Encyclopedia of Archaeal and Bacterial Type Strains, Phase II (KMG-II): from individual species to whole genera.</title>
        <authorList>
            <person name="Goeker M."/>
        </authorList>
    </citation>
    <scope>NUCLEOTIDE SEQUENCE [LARGE SCALE GENOMIC DNA]</scope>
    <source>
        <strain evidence="18 19">DSM 100673</strain>
    </source>
</reference>
<dbReference type="Pfam" id="PF13091">
    <property type="entry name" value="PLDc_2"/>
    <property type="match status" value="2"/>
</dbReference>
<evidence type="ECO:0000256" key="16">
    <source>
        <dbReference type="SAM" id="Phobius"/>
    </source>
</evidence>
<keyword evidence="5" id="KW-0444">Lipid biosynthesis</keyword>
<protein>
    <recommendedName>
        <fullName evidence="15">Cardiolipin synthase</fullName>
        <ecNumber evidence="15">2.7.8.-</ecNumber>
    </recommendedName>
</protein>
<dbReference type="CDD" id="cd09155">
    <property type="entry name" value="PLDc_PaCLS_like_1"/>
    <property type="match status" value="1"/>
</dbReference>
<evidence type="ECO:0000313" key="19">
    <source>
        <dbReference type="Proteomes" id="UP000240418"/>
    </source>
</evidence>
<dbReference type="RefSeq" id="WP_106609836.1">
    <property type="nucleotide sequence ID" value="NZ_PYGJ01000015.1"/>
</dbReference>
<comment type="function">
    <text evidence="1">Could be a virulence factor.</text>
</comment>
<evidence type="ECO:0000256" key="9">
    <source>
        <dbReference type="ARBA" id="ARBA00022737"/>
    </source>
</evidence>
<proteinExistence type="predicted"/>
<keyword evidence="11" id="KW-0443">Lipid metabolism</keyword>
<evidence type="ECO:0000256" key="8">
    <source>
        <dbReference type="ARBA" id="ARBA00022692"/>
    </source>
</evidence>
<feature type="transmembrane region" description="Helical" evidence="16">
    <location>
        <begin position="34"/>
        <end position="55"/>
    </location>
</feature>
<evidence type="ECO:0000256" key="11">
    <source>
        <dbReference type="ARBA" id="ARBA00023098"/>
    </source>
</evidence>
<organism evidence="18 19">
    <name type="scientific">Shimia abyssi</name>
    <dbReference type="NCBI Taxonomy" id="1662395"/>
    <lineage>
        <taxon>Bacteria</taxon>
        <taxon>Pseudomonadati</taxon>
        <taxon>Pseudomonadota</taxon>
        <taxon>Alphaproteobacteria</taxon>
        <taxon>Rhodobacterales</taxon>
        <taxon>Roseobacteraceae</taxon>
    </lineage>
</organism>
<dbReference type="InterPro" id="IPR025202">
    <property type="entry name" value="PLD-like_dom"/>
</dbReference>
<keyword evidence="4" id="KW-1003">Cell membrane</keyword>
<evidence type="ECO:0000313" key="18">
    <source>
        <dbReference type="EMBL" id="PSL17721.1"/>
    </source>
</evidence>
<gene>
    <name evidence="18" type="ORF">CLV88_11568</name>
</gene>
<dbReference type="SUPFAM" id="SSF56024">
    <property type="entry name" value="Phospholipase D/nuclease"/>
    <property type="match status" value="2"/>
</dbReference>
<keyword evidence="9" id="KW-0677">Repeat</keyword>
<keyword evidence="8 16" id="KW-0812">Transmembrane</keyword>
<evidence type="ECO:0000256" key="14">
    <source>
        <dbReference type="ARBA" id="ARBA00023264"/>
    </source>
</evidence>
<keyword evidence="19" id="KW-1185">Reference proteome</keyword>
<dbReference type="Gene3D" id="3.30.870.10">
    <property type="entry name" value="Endonuclease Chain A"/>
    <property type="match status" value="2"/>
</dbReference>
<dbReference type="Pfam" id="PF13396">
    <property type="entry name" value="PLDc_N"/>
    <property type="match status" value="1"/>
</dbReference>
<evidence type="ECO:0000256" key="13">
    <source>
        <dbReference type="ARBA" id="ARBA00023209"/>
    </source>
</evidence>
<feature type="transmembrane region" description="Helical" evidence="16">
    <location>
        <begin position="5"/>
        <end position="22"/>
    </location>
</feature>
<evidence type="ECO:0000256" key="10">
    <source>
        <dbReference type="ARBA" id="ARBA00022989"/>
    </source>
</evidence>
<dbReference type="PROSITE" id="PS50035">
    <property type="entry name" value="PLD"/>
    <property type="match status" value="2"/>
</dbReference>
<dbReference type="GO" id="GO:0005886">
    <property type="term" value="C:plasma membrane"/>
    <property type="evidence" value="ECO:0007669"/>
    <property type="project" value="UniProtKB-SubCell"/>
</dbReference>
<evidence type="ECO:0000259" key="17">
    <source>
        <dbReference type="PROSITE" id="PS50035"/>
    </source>
</evidence>
<dbReference type="PANTHER" id="PTHR21248:SF22">
    <property type="entry name" value="PHOSPHOLIPASE D"/>
    <property type="match status" value="1"/>
</dbReference>
<keyword evidence="13" id="KW-0594">Phospholipid biosynthesis</keyword>
<dbReference type="GO" id="GO:0008808">
    <property type="term" value="F:cardiolipin synthase activity"/>
    <property type="evidence" value="ECO:0007669"/>
    <property type="project" value="UniProtKB-UniRule"/>
</dbReference>
<evidence type="ECO:0000256" key="5">
    <source>
        <dbReference type="ARBA" id="ARBA00022516"/>
    </source>
</evidence>
<dbReference type="InterPro" id="IPR027379">
    <property type="entry name" value="CLS_N"/>
</dbReference>
<sequence length="469" mass="52122">MIASFAVAALVVLEIIAIWFAWRAVSSSRTSQGAVGWVVFLITAPYLGVPLYLFLGHHKFKGYLIARRDSEEIIEGVQNYKLANAPVSKPDFPVAPFEAISELPAVRGNSMRILIDGAQTFEAIFDALDAAKDYILLQFYIIHDDEIGRELKAHLIAAAKRGVTVRVMFDAVGCVGLPKDYHEELRSSGVLAIDPKSTRGPKNRFQLNFRNHRKTVVVDGTIAFTGGLNVGDEYMGKSAKFGAWRDTHVELKGPVVSQLQLIFAEDWHWASGELMVDPLNWEAPHASEDMTGMIVPTGPGDELETGALFFFSAICAAKERVWIASPYFVPDTDVLTALKHASLRGVDVRILVPEVIDHKIPWLAAFAYFDEIRQAGVEVWRYDEGFMHQKVVLVDESLAAIGTTNMDNRSFRLNFEAMAVMFDSVAAKQTAAFLEEDFARALKLDKELSEQPRHIRLGAPVARLFSPLL</sequence>